<dbReference type="OrthoDB" id="6359816at2759"/>
<dbReference type="InterPro" id="IPR011333">
    <property type="entry name" value="SKP1/BTB/POZ_sf"/>
</dbReference>
<accession>A0A6A5VVU1</accession>
<gene>
    <name evidence="2" type="ORF">P154DRAFT_70489</name>
</gene>
<feature type="domain" description="BTB" evidence="1">
    <location>
        <begin position="19"/>
        <end position="90"/>
    </location>
</feature>
<dbReference type="InterPro" id="IPR000210">
    <property type="entry name" value="BTB/POZ_dom"/>
</dbReference>
<keyword evidence="3" id="KW-1185">Reference proteome</keyword>
<evidence type="ECO:0000259" key="1">
    <source>
        <dbReference type="PROSITE" id="PS50097"/>
    </source>
</evidence>
<dbReference type="PANTHER" id="PTHR47843:SF6">
    <property type="entry name" value="BTB DOMAIN-CONTAINING PROTEIN"/>
    <property type="match status" value="1"/>
</dbReference>
<evidence type="ECO:0000313" key="3">
    <source>
        <dbReference type="Proteomes" id="UP000799779"/>
    </source>
</evidence>
<dbReference type="PANTHER" id="PTHR47843">
    <property type="entry name" value="BTB DOMAIN-CONTAINING PROTEIN-RELATED"/>
    <property type="match status" value="1"/>
</dbReference>
<dbReference type="PROSITE" id="PS50097">
    <property type="entry name" value="BTB"/>
    <property type="match status" value="1"/>
</dbReference>
<dbReference type="SUPFAM" id="SSF54695">
    <property type="entry name" value="POZ domain"/>
    <property type="match status" value="1"/>
</dbReference>
<name>A0A6A5VVU1_9PLEO</name>
<organism evidence="2 3">
    <name type="scientific">Amniculicola lignicola CBS 123094</name>
    <dbReference type="NCBI Taxonomy" id="1392246"/>
    <lineage>
        <taxon>Eukaryota</taxon>
        <taxon>Fungi</taxon>
        <taxon>Dikarya</taxon>
        <taxon>Ascomycota</taxon>
        <taxon>Pezizomycotina</taxon>
        <taxon>Dothideomycetes</taxon>
        <taxon>Pleosporomycetidae</taxon>
        <taxon>Pleosporales</taxon>
        <taxon>Amniculicolaceae</taxon>
        <taxon>Amniculicola</taxon>
    </lineage>
</organism>
<dbReference type="CDD" id="cd18186">
    <property type="entry name" value="BTB_POZ_ZBTB_KLHL-like"/>
    <property type="match status" value="1"/>
</dbReference>
<dbReference type="Pfam" id="PF00651">
    <property type="entry name" value="BTB"/>
    <property type="match status" value="1"/>
</dbReference>
<dbReference type="AlphaFoldDB" id="A0A6A5VVU1"/>
<dbReference type="Gene3D" id="3.30.710.10">
    <property type="entry name" value="Potassium Channel Kv1.1, Chain A"/>
    <property type="match status" value="1"/>
</dbReference>
<protein>
    <recommendedName>
        <fullName evidence="1">BTB domain-containing protein</fullName>
    </recommendedName>
</protein>
<dbReference type="EMBL" id="ML977700">
    <property type="protein sequence ID" value="KAF1993500.1"/>
    <property type="molecule type" value="Genomic_DNA"/>
</dbReference>
<evidence type="ECO:0000313" key="2">
    <source>
        <dbReference type="EMBL" id="KAF1993500.1"/>
    </source>
</evidence>
<reference evidence="2" key="1">
    <citation type="journal article" date="2020" name="Stud. Mycol.">
        <title>101 Dothideomycetes genomes: a test case for predicting lifestyles and emergence of pathogens.</title>
        <authorList>
            <person name="Haridas S."/>
            <person name="Albert R."/>
            <person name="Binder M."/>
            <person name="Bloem J."/>
            <person name="Labutti K."/>
            <person name="Salamov A."/>
            <person name="Andreopoulos B."/>
            <person name="Baker S."/>
            <person name="Barry K."/>
            <person name="Bills G."/>
            <person name="Bluhm B."/>
            <person name="Cannon C."/>
            <person name="Castanera R."/>
            <person name="Culley D."/>
            <person name="Daum C."/>
            <person name="Ezra D."/>
            <person name="Gonzalez J."/>
            <person name="Henrissat B."/>
            <person name="Kuo A."/>
            <person name="Liang C."/>
            <person name="Lipzen A."/>
            <person name="Lutzoni F."/>
            <person name="Magnuson J."/>
            <person name="Mondo S."/>
            <person name="Nolan M."/>
            <person name="Ohm R."/>
            <person name="Pangilinan J."/>
            <person name="Park H.-J."/>
            <person name="Ramirez L."/>
            <person name="Alfaro M."/>
            <person name="Sun H."/>
            <person name="Tritt A."/>
            <person name="Yoshinaga Y."/>
            <person name="Zwiers L.-H."/>
            <person name="Turgeon B."/>
            <person name="Goodwin S."/>
            <person name="Spatafora J."/>
            <person name="Crous P."/>
            <person name="Grigoriev I."/>
        </authorList>
    </citation>
    <scope>NUCLEOTIDE SEQUENCE</scope>
    <source>
        <strain evidence="2">CBS 123094</strain>
    </source>
</reference>
<proteinExistence type="predicted"/>
<sequence length="172" mass="19909">MASSNPACTKTLLNDKTFSDVKIRQIKDGEVKEYNAQKAILCSHFKWFLKALTVNFKEASESVIKVHDDGPAHFKVMLEFFYMDGFAFPAKVSTRGSMTDTIFDKHFMIPIGFNALADKYELFHLTTHVAVYLEQALEEFGARISNQQISEMVDRYYEQCHRMQMAVVFNYY</sequence>
<dbReference type="Proteomes" id="UP000799779">
    <property type="component" value="Unassembled WGS sequence"/>
</dbReference>